<reference evidence="4 5" key="1">
    <citation type="submission" date="2020-03" db="EMBL/GenBank/DDBJ databases">
        <title>Complete Genome Sequence of Halomonas meridiana strain Eplume2, isolated from hydrothermal-plume in the north east Pacific Ocean.</title>
        <authorList>
            <person name="Kurihara Y."/>
            <person name="Kawai S."/>
            <person name="Sakai A."/>
            <person name="Galipon J."/>
            <person name="Arakawa K."/>
        </authorList>
    </citation>
    <scope>NUCLEOTIDE SEQUENCE [LARGE SCALE GENOMIC DNA]</scope>
    <source>
        <strain evidence="4 5">Eplume2</strain>
    </source>
</reference>
<feature type="compositionally biased region" description="Low complexity" evidence="1">
    <location>
        <begin position="116"/>
        <end position="149"/>
    </location>
</feature>
<evidence type="ECO:0000313" key="4">
    <source>
        <dbReference type="EMBL" id="BCB71362.1"/>
    </source>
</evidence>
<dbReference type="EMBL" id="AP022869">
    <property type="protein sequence ID" value="BCB71362.1"/>
    <property type="molecule type" value="Genomic_DNA"/>
</dbReference>
<dbReference type="InterPro" id="IPR052521">
    <property type="entry name" value="Cell_div_SPOR-domain"/>
</dbReference>
<evidence type="ECO:0000313" key="5">
    <source>
        <dbReference type="Proteomes" id="UP000501053"/>
    </source>
</evidence>
<evidence type="ECO:0000256" key="1">
    <source>
        <dbReference type="SAM" id="MobiDB-lite"/>
    </source>
</evidence>
<dbReference type="InterPro" id="IPR036680">
    <property type="entry name" value="SPOR-like_sf"/>
</dbReference>
<gene>
    <name evidence="4" type="ORF">HMEPL2_17130</name>
</gene>
<dbReference type="InterPro" id="IPR007730">
    <property type="entry name" value="SPOR-like_dom"/>
</dbReference>
<feature type="region of interest" description="Disordered" evidence="1">
    <location>
        <begin position="1"/>
        <end position="25"/>
    </location>
</feature>
<keyword evidence="2" id="KW-0472">Membrane</keyword>
<keyword evidence="4" id="KW-0131">Cell cycle</keyword>
<dbReference type="PANTHER" id="PTHR38687:SF1">
    <property type="entry name" value="CELL DIVISION PROTEIN DEDD"/>
    <property type="match status" value="1"/>
</dbReference>
<feature type="compositionally biased region" description="Polar residues" evidence="1">
    <location>
        <begin position="79"/>
        <end position="89"/>
    </location>
</feature>
<dbReference type="GO" id="GO:0032506">
    <property type="term" value="P:cytokinetic process"/>
    <property type="evidence" value="ECO:0007669"/>
    <property type="project" value="TreeGrafter"/>
</dbReference>
<dbReference type="PANTHER" id="PTHR38687">
    <property type="entry name" value="CELL DIVISION PROTEIN DEDD-RELATED"/>
    <property type="match status" value="1"/>
</dbReference>
<dbReference type="SUPFAM" id="SSF110997">
    <property type="entry name" value="Sporulation related repeat"/>
    <property type="match status" value="1"/>
</dbReference>
<dbReference type="Pfam" id="PF05036">
    <property type="entry name" value="SPOR"/>
    <property type="match status" value="1"/>
</dbReference>
<dbReference type="GO" id="GO:0032153">
    <property type="term" value="C:cell division site"/>
    <property type="evidence" value="ECO:0007669"/>
    <property type="project" value="TreeGrafter"/>
</dbReference>
<dbReference type="Gene3D" id="3.30.70.1070">
    <property type="entry name" value="Sporulation related repeat"/>
    <property type="match status" value="1"/>
</dbReference>
<name>A0A6F8XAY1_9GAMM</name>
<feature type="transmembrane region" description="Helical" evidence="2">
    <location>
        <begin position="27"/>
        <end position="46"/>
    </location>
</feature>
<keyword evidence="4" id="KW-0132">Cell division</keyword>
<dbReference type="Proteomes" id="UP000501053">
    <property type="component" value="Chromosome"/>
</dbReference>
<protein>
    <submittedName>
        <fullName evidence="4">Cell division protein</fullName>
    </submittedName>
</protein>
<evidence type="ECO:0000259" key="3">
    <source>
        <dbReference type="PROSITE" id="PS51724"/>
    </source>
</evidence>
<feature type="region of interest" description="Disordered" evidence="1">
    <location>
        <begin position="107"/>
        <end position="149"/>
    </location>
</feature>
<evidence type="ECO:0000256" key="2">
    <source>
        <dbReference type="SAM" id="Phobius"/>
    </source>
</evidence>
<accession>A0A6F8XAY1</accession>
<dbReference type="GO" id="GO:0030428">
    <property type="term" value="C:cell septum"/>
    <property type="evidence" value="ECO:0007669"/>
    <property type="project" value="TreeGrafter"/>
</dbReference>
<sequence>MASPRTKPTRRGATSQRKSARRSGGGLRIPGWLWGIVGVAAGFFLAQHQHGTAPWQDQQEVPQATVLPKPAGSDERSAARQTETPTEPSMPTFEFYTLLPETEVIAPGGAIPSTITPPTVAASDADASDTATDTSTDSTETATSTPADDPIAQVIAANTRPNEQAAAAQQAPAASNSTPSRYMLQAASFREIGDAEQLRSRLRNLSLLAQISEVQANGDTWHRVQVGPYDDTRELNRAQDLMSTQGIEPLLIQLQN</sequence>
<dbReference type="GO" id="GO:0042834">
    <property type="term" value="F:peptidoglycan binding"/>
    <property type="evidence" value="ECO:0007669"/>
    <property type="project" value="InterPro"/>
</dbReference>
<keyword evidence="2" id="KW-1133">Transmembrane helix</keyword>
<keyword evidence="2" id="KW-0812">Transmembrane</keyword>
<organism evidence="4 5">
    <name type="scientific">Vreelandella aquamarina</name>
    <dbReference type="NCBI Taxonomy" id="77097"/>
    <lineage>
        <taxon>Bacteria</taxon>
        <taxon>Pseudomonadati</taxon>
        <taxon>Pseudomonadota</taxon>
        <taxon>Gammaproteobacteria</taxon>
        <taxon>Oceanospirillales</taxon>
        <taxon>Halomonadaceae</taxon>
        <taxon>Vreelandella</taxon>
    </lineage>
</organism>
<dbReference type="RefSeq" id="WP_172514868.1">
    <property type="nucleotide sequence ID" value="NZ_AP022869.1"/>
</dbReference>
<dbReference type="AlphaFoldDB" id="A0A6F8XAY1"/>
<dbReference type="PROSITE" id="PS51724">
    <property type="entry name" value="SPOR"/>
    <property type="match status" value="1"/>
</dbReference>
<feature type="region of interest" description="Disordered" evidence="1">
    <location>
        <begin position="67"/>
        <end position="91"/>
    </location>
</feature>
<keyword evidence="5" id="KW-1185">Reference proteome</keyword>
<feature type="domain" description="SPOR" evidence="3">
    <location>
        <begin position="176"/>
        <end position="254"/>
    </location>
</feature>
<proteinExistence type="predicted"/>